<feature type="compositionally biased region" description="Low complexity" evidence="1">
    <location>
        <begin position="261"/>
        <end position="270"/>
    </location>
</feature>
<dbReference type="AlphaFoldDB" id="A0A7X0TTC8"/>
<sequence>MQTQTQLKSMQIGRMKNSLLKKFRSKSRVMSPKTDIKIVLKGQLCCADYNENTIYLPAGDFNDENYLQMLEGAVDHEIGHMKHSTKEAVIKAKSINEFVNNLRNLVEDIRMERLVVREFPGARRTLSGLVDQAIKLGWFSQTKPEETPIRLLHGFLLYYCRYHFMHQVQLQQHQQLAKGHLEGELGNVFVDELINIVSKIPELKCADDSVTMAITIYDLLKQELPENQEQEKQEQESSDDSEDSDENSSGADQSSDENSIDDSSSNANENTADQSQGTDEEGEGSNEQSTDSESPSNAIGGQSPDAQRTNQPLSSSEMNEQVSSEQSKQAQAFIKSCLSAGISDFPEDLHEMINKELEAMVDDALKAGSMSDVELNPFSPAKHQVFGEIDFNVANKASSRVKNPLQRALYDMNRQFVSHTKRGVNLDGNRLAGVSSRNFHVFKDEIQTKAPNTAISIVIDRSGSMIMDGRTQGGVYYPRGFKMKVANEAAFALAKGIDSLPGAECEVMYYPFEENTVHIAKSFKEKTTAAKNHFKVDPHGGTPTGRAMQLALQRLAQRPEPRKMMFVLTDGDPNYDEYDLINQTLTEASVLGIDIAAFGVCTDSVVGFEGSGFVHVDDVKDLHTAVKDAIKQRLFG</sequence>
<accession>A0A7X0TTC8</accession>
<dbReference type="RefSeq" id="WP_184423921.1">
    <property type="nucleotide sequence ID" value="NZ_BAABLB010000028.1"/>
</dbReference>
<comment type="caution">
    <text evidence="3">The sequence shown here is derived from an EMBL/GenBank/DDBJ whole genome shotgun (WGS) entry which is preliminary data.</text>
</comment>
<dbReference type="SUPFAM" id="SSF53300">
    <property type="entry name" value="vWA-like"/>
    <property type="match status" value="1"/>
</dbReference>
<dbReference type="InterPro" id="IPR051928">
    <property type="entry name" value="NorD/CobT"/>
</dbReference>
<dbReference type="Proteomes" id="UP000537141">
    <property type="component" value="Unassembled WGS sequence"/>
</dbReference>
<organism evidence="3 4">
    <name type="scientific">Thalassotalea piscium</name>
    <dbReference type="NCBI Taxonomy" id="1230533"/>
    <lineage>
        <taxon>Bacteria</taxon>
        <taxon>Pseudomonadati</taxon>
        <taxon>Pseudomonadota</taxon>
        <taxon>Gammaproteobacteria</taxon>
        <taxon>Alteromonadales</taxon>
        <taxon>Colwelliaceae</taxon>
        <taxon>Thalassotalea</taxon>
    </lineage>
</organism>
<dbReference type="SMART" id="SM00327">
    <property type="entry name" value="VWA"/>
    <property type="match status" value="1"/>
</dbReference>
<feature type="compositionally biased region" description="Acidic residues" evidence="1">
    <location>
        <begin position="236"/>
        <end position="246"/>
    </location>
</feature>
<evidence type="ECO:0000313" key="4">
    <source>
        <dbReference type="Proteomes" id="UP000537141"/>
    </source>
</evidence>
<feature type="region of interest" description="Disordered" evidence="1">
    <location>
        <begin position="224"/>
        <end position="327"/>
    </location>
</feature>
<dbReference type="PANTHER" id="PTHR41248">
    <property type="entry name" value="NORD PROTEIN"/>
    <property type="match status" value="1"/>
</dbReference>
<evidence type="ECO:0000256" key="1">
    <source>
        <dbReference type="SAM" id="MobiDB-lite"/>
    </source>
</evidence>
<protein>
    <recommendedName>
        <fullName evidence="2">VWFA domain-containing protein</fullName>
    </recommendedName>
</protein>
<evidence type="ECO:0000259" key="2">
    <source>
        <dbReference type="SMART" id="SM00327"/>
    </source>
</evidence>
<feature type="compositionally biased region" description="Basic and acidic residues" evidence="1">
    <location>
        <begin position="224"/>
        <end position="235"/>
    </location>
</feature>
<feature type="domain" description="VWFA" evidence="2">
    <location>
        <begin position="452"/>
        <end position="634"/>
    </location>
</feature>
<evidence type="ECO:0000313" key="3">
    <source>
        <dbReference type="EMBL" id="MBB6543122.1"/>
    </source>
</evidence>
<dbReference type="EMBL" id="JACHHU010000010">
    <property type="protein sequence ID" value="MBB6543122.1"/>
    <property type="molecule type" value="Genomic_DNA"/>
</dbReference>
<dbReference type="InterPro" id="IPR036465">
    <property type="entry name" value="vWFA_dom_sf"/>
</dbReference>
<gene>
    <name evidence="3" type="ORF">HNQ55_001629</name>
</gene>
<dbReference type="PANTHER" id="PTHR41248:SF1">
    <property type="entry name" value="NORD PROTEIN"/>
    <property type="match status" value="1"/>
</dbReference>
<reference evidence="3 4" key="1">
    <citation type="submission" date="2020-08" db="EMBL/GenBank/DDBJ databases">
        <title>Genomic Encyclopedia of Type Strains, Phase IV (KMG-IV): sequencing the most valuable type-strain genomes for metagenomic binning, comparative biology and taxonomic classification.</title>
        <authorList>
            <person name="Goeker M."/>
        </authorList>
    </citation>
    <scope>NUCLEOTIDE SEQUENCE [LARGE SCALE GENOMIC DNA]</scope>
    <source>
        <strain evidence="3 4">DSM 26287</strain>
    </source>
</reference>
<proteinExistence type="predicted"/>
<name>A0A7X0TTC8_9GAMM</name>
<dbReference type="Pfam" id="PF00092">
    <property type="entry name" value="VWA"/>
    <property type="match status" value="1"/>
</dbReference>
<dbReference type="InterPro" id="IPR002035">
    <property type="entry name" value="VWF_A"/>
</dbReference>
<keyword evidence="4" id="KW-1185">Reference proteome</keyword>
<feature type="compositionally biased region" description="Polar residues" evidence="1">
    <location>
        <begin position="285"/>
        <end position="327"/>
    </location>
</feature>
<dbReference type="Gene3D" id="3.40.50.410">
    <property type="entry name" value="von Willebrand factor, type A domain"/>
    <property type="match status" value="1"/>
</dbReference>